<dbReference type="GO" id="GO:0006260">
    <property type="term" value="P:DNA replication"/>
    <property type="evidence" value="ECO:0007669"/>
    <property type="project" value="UniProtKB-KW"/>
</dbReference>
<keyword evidence="4" id="KW-0143">Chaperone</keyword>
<feature type="compositionally biased region" description="Basic and acidic residues" evidence="7">
    <location>
        <begin position="614"/>
        <end position="625"/>
    </location>
</feature>
<dbReference type="InterPro" id="IPR022043">
    <property type="entry name" value="CAF1A_DD"/>
</dbReference>
<dbReference type="AlphaFoldDB" id="A0A9P7Z405"/>
<evidence type="ECO:0000259" key="10">
    <source>
        <dbReference type="Pfam" id="PF21796"/>
    </source>
</evidence>
<reference evidence="11" key="1">
    <citation type="journal article" date="2021" name="IMA Fungus">
        <title>Genomic characterization of three marine fungi, including Emericellopsis atlantica sp. nov. with signatures of a generalist lifestyle and marine biomass degradation.</title>
        <authorList>
            <person name="Hagestad O.C."/>
            <person name="Hou L."/>
            <person name="Andersen J.H."/>
            <person name="Hansen E.H."/>
            <person name="Altermark B."/>
            <person name="Li C."/>
            <person name="Kuhnert E."/>
            <person name="Cox R.J."/>
            <person name="Crous P.W."/>
            <person name="Spatafora J.W."/>
            <person name="Lail K."/>
            <person name="Amirebrahimi M."/>
            <person name="Lipzen A."/>
            <person name="Pangilinan J."/>
            <person name="Andreopoulos W."/>
            <person name="Hayes R.D."/>
            <person name="Ng V."/>
            <person name="Grigoriev I.V."/>
            <person name="Jackson S.A."/>
            <person name="Sutton T.D.S."/>
            <person name="Dobson A.D.W."/>
            <person name="Rama T."/>
        </authorList>
    </citation>
    <scope>NUCLEOTIDE SEQUENCE</scope>
    <source>
        <strain evidence="11">TRa3180A</strain>
    </source>
</reference>
<feature type="domain" description="Chromatin assembly factor 1 subunit Cac1-like C-terminal" evidence="10">
    <location>
        <begin position="631"/>
        <end position="686"/>
    </location>
</feature>
<dbReference type="PANTHER" id="PTHR15272:SF0">
    <property type="entry name" value="CHROMATIN ASSEMBLY FACTOR 1 SUBUNIT A"/>
    <property type="match status" value="1"/>
</dbReference>
<feature type="compositionally biased region" description="Polar residues" evidence="7">
    <location>
        <begin position="597"/>
        <end position="613"/>
    </location>
</feature>
<evidence type="ECO:0000313" key="12">
    <source>
        <dbReference type="Proteomes" id="UP000887226"/>
    </source>
</evidence>
<evidence type="ECO:0000256" key="1">
    <source>
        <dbReference type="ARBA" id="ARBA00004123"/>
    </source>
</evidence>
<evidence type="ECO:0000313" key="11">
    <source>
        <dbReference type="EMBL" id="KAG9244742.1"/>
    </source>
</evidence>
<dbReference type="GO" id="GO:0005634">
    <property type="term" value="C:nucleus"/>
    <property type="evidence" value="ECO:0007669"/>
    <property type="project" value="UniProtKB-SubCell"/>
</dbReference>
<dbReference type="PANTHER" id="PTHR15272">
    <property type="entry name" value="CHROMATIN ASSEMBLY FACTOR 1 SUBUNIT A CAF-1 SUBUNIT A"/>
    <property type="match status" value="1"/>
</dbReference>
<protein>
    <submittedName>
        <fullName evidence="11">Chromatin assembly factor 1 subunit A-domain-containing protein</fullName>
    </submittedName>
</protein>
<evidence type="ECO:0000256" key="7">
    <source>
        <dbReference type="SAM" id="MobiDB-lite"/>
    </source>
</evidence>
<keyword evidence="12" id="KW-1185">Reference proteome</keyword>
<dbReference type="Pfam" id="PF11600">
    <property type="entry name" value="CAF1A_acidic"/>
    <property type="match status" value="1"/>
</dbReference>
<dbReference type="Pfam" id="PF12253">
    <property type="entry name" value="CAF1A_dimeriz"/>
    <property type="match status" value="1"/>
</dbReference>
<evidence type="ECO:0000256" key="6">
    <source>
        <dbReference type="ARBA" id="ARBA00023242"/>
    </source>
</evidence>
<keyword evidence="3" id="KW-0227">DNA damage</keyword>
<keyword evidence="5" id="KW-0234">DNA repair</keyword>
<dbReference type="GO" id="GO:0006334">
    <property type="term" value="P:nucleosome assembly"/>
    <property type="evidence" value="ECO:0007669"/>
    <property type="project" value="TreeGrafter"/>
</dbReference>
<evidence type="ECO:0000256" key="4">
    <source>
        <dbReference type="ARBA" id="ARBA00023186"/>
    </source>
</evidence>
<comment type="caution">
    <text evidence="11">The sequence shown here is derived from an EMBL/GenBank/DDBJ whole genome shotgun (WGS) entry which is preliminary data.</text>
</comment>
<feature type="region of interest" description="Disordered" evidence="7">
    <location>
        <begin position="454"/>
        <end position="475"/>
    </location>
</feature>
<feature type="compositionally biased region" description="Low complexity" evidence="7">
    <location>
        <begin position="71"/>
        <end position="81"/>
    </location>
</feature>
<dbReference type="OrthoDB" id="79480at2759"/>
<feature type="region of interest" description="Disordered" evidence="7">
    <location>
        <begin position="65"/>
        <end position="290"/>
    </location>
</feature>
<feature type="domain" description="Chromatin assembly factor 1 p150 subunit acidic region" evidence="8">
    <location>
        <begin position="145"/>
        <end position="261"/>
    </location>
</feature>
<keyword evidence="2" id="KW-0235">DNA replication</keyword>
<dbReference type="GO" id="GO:0033186">
    <property type="term" value="C:CAF-1 complex"/>
    <property type="evidence" value="ECO:0007669"/>
    <property type="project" value="TreeGrafter"/>
</dbReference>
<evidence type="ECO:0000259" key="8">
    <source>
        <dbReference type="Pfam" id="PF11600"/>
    </source>
</evidence>
<name>A0A9P7Z405_9HELO</name>
<keyword evidence="6" id="KW-0539">Nucleus</keyword>
<sequence length="692" mass="78394">MDQKSAELKRNYESYSFGNDDLKLEEPFTDDSQFVRQFNSQEFSEPKQQDAMIPAPLAINSMERSVQGVNLSRRSSSASLSDIQSRTPSLGADSPMPATPSHLMSSTTSAMPDMPAINCAPPITVKRRKLTFKEKEDERIIKQIKDAEKQQKEAAREADRQKREADKAAKEAEKKNREADKAVKESKRKKKEVEKEIERKKREVEKEEKRLAVEAERAAKAEIRRKKEEEKQLAEEKKKKEERKQKPIMSFFGKTAVSPGSKSIVKGRSESPSPAVAATASDTPSKPENLPYDTLFPPFFRKEDVSLAPYNRFERDEEGSAAIQALIDGYINGGRSLDQQTPFDAWSLFHMQTRDTLPRGKQCTPVREIMAQFSGKLLRPIDLTTGSQNTQFKRTSDQLKKVPMKYLKFQEDVRPPYRGTYTSRPVNGMAKLARNPLRRDLPDTNYDYDSEAEWVEEEGDEDIDSDGEDDEVDEDGDDMEGFLDDEGDVMNSKRMIIQGDMEPISTGLCWEDQNKRNTNLKMVAYRMEVILDHELKSIDPFSTEYWAPPPKIISKMEPPRIPLDAIKSSSSAMNANANKTVMPFFTPASELAKDHANQSIATQAAPASTASKQENPKTDKPPKKLLPLEDMEHFRNEVRGSDLSKVGMIEVLKKKFPLRTAAQIKGSLEMFASRVGKKEADKRWVLLDEVSS</sequence>
<evidence type="ECO:0000256" key="5">
    <source>
        <dbReference type="ARBA" id="ARBA00023204"/>
    </source>
</evidence>
<dbReference type="InterPro" id="IPR048800">
    <property type="entry name" value="Cac1-like_C"/>
</dbReference>
<feature type="compositionally biased region" description="Basic and acidic residues" evidence="7">
    <location>
        <begin position="131"/>
        <end position="245"/>
    </location>
</feature>
<organism evidence="11 12">
    <name type="scientific">Calycina marina</name>
    <dbReference type="NCBI Taxonomy" id="1763456"/>
    <lineage>
        <taxon>Eukaryota</taxon>
        <taxon>Fungi</taxon>
        <taxon>Dikarya</taxon>
        <taxon>Ascomycota</taxon>
        <taxon>Pezizomycotina</taxon>
        <taxon>Leotiomycetes</taxon>
        <taxon>Helotiales</taxon>
        <taxon>Pezizellaceae</taxon>
        <taxon>Calycina</taxon>
    </lineage>
</organism>
<evidence type="ECO:0000259" key="9">
    <source>
        <dbReference type="Pfam" id="PF12253"/>
    </source>
</evidence>
<evidence type="ECO:0000256" key="2">
    <source>
        <dbReference type="ARBA" id="ARBA00022705"/>
    </source>
</evidence>
<feature type="region of interest" description="Disordered" evidence="7">
    <location>
        <begin position="596"/>
        <end position="625"/>
    </location>
</feature>
<accession>A0A9P7Z405</accession>
<evidence type="ECO:0000256" key="3">
    <source>
        <dbReference type="ARBA" id="ARBA00022763"/>
    </source>
</evidence>
<dbReference type="Proteomes" id="UP000887226">
    <property type="component" value="Unassembled WGS sequence"/>
</dbReference>
<dbReference type="InterPro" id="IPR021644">
    <property type="entry name" value="CAF-1_p150_acidic"/>
</dbReference>
<comment type="subcellular location">
    <subcellularLocation>
        <location evidence="1">Nucleus</location>
    </subcellularLocation>
</comment>
<dbReference type="GO" id="GO:0006281">
    <property type="term" value="P:DNA repair"/>
    <property type="evidence" value="ECO:0007669"/>
    <property type="project" value="UniProtKB-KW"/>
</dbReference>
<dbReference type="Pfam" id="PF21796">
    <property type="entry name" value="Cac1_C"/>
    <property type="match status" value="1"/>
</dbReference>
<gene>
    <name evidence="11" type="ORF">BJ878DRAFT_420745</name>
</gene>
<dbReference type="EMBL" id="MU253887">
    <property type="protein sequence ID" value="KAG9244742.1"/>
    <property type="molecule type" value="Genomic_DNA"/>
</dbReference>
<feature type="domain" description="Chromatin assembly factor 1 subunit A dimerization" evidence="9">
    <location>
        <begin position="405"/>
        <end position="478"/>
    </location>
</feature>
<proteinExistence type="predicted"/>